<keyword evidence="6" id="KW-0067">ATP-binding</keyword>
<dbReference type="GO" id="GO:0005524">
    <property type="term" value="F:ATP binding"/>
    <property type="evidence" value="ECO:0007669"/>
    <property type="project" value="UniProtKB-KW"/>
</dbReference>
<dbReference type="SMART" id="SM00220">
    <property type="entry name" value="S_TKc"/>
    <property type="match status" value="1"/>
</dbReference>
<dbReference type="Proteomes" id="UP000243686">
    <property type="component" value="Unassembled WGS sequence"/>
</dbReference>
<evidence type="ECO:0000256" key="9">
    <source>
        <dbReference type="SAM" id="MobiDB-lite"/>
    </source>
</evidence>
<proteinExistence type="inferred from homology"/>
<dbReference type="GO" id="GO:0004674">
    <property type="term" value="F:protein serine/threonine kinase activity"/>
    <property type="evidence" value="ECO:0007669"/>
    <property type="project" value="UniProtKB-KW"/>
</dbReference>
<dbReference type="PROSITE" id="PS50011">
    <property type="entry name" value="PROTEIN_KINASE_DOM"/>
    <property type="match status" value="1"/>
</dbReference>
<keyword evidence="5" id="KW-0418">Kinase</keyword>
<comment type="similarity">
    <text evidence="1">Belongs to the protein kinase superfamily. STE Ser/Thr protein kinase family. STE20 subfamily.</text>
</comment>
<dbReference type="GO" id="GO:0005737">
    <property type="term" value="C:cytoplasm"/>
    <property type="evidence" value="ECO:0007669"/>
    <property type="project" value="TreeGrafter"/>
</dbReference>
<evidence type="ECO:0000259" key="10">
    <source>
        <dbReference type="PROSITE" id="PS50011"/>
    </source>
</evidence>
<evidence type="ECO:0000256" key="7">
    <source>
        <dbReference type="ARBA" id="ARBA00047899"/>
    </source>
</evidence>
<keyword evidence="3" id="KW-0808">Transferase</keyword>
<evidence type="ECO:0000313" key="11">
    <source>
        <dbReference type="EMBL" id="OON18810.1"/>
    </source>
</evidence>
<dbReference type="EMBL" id="KV893828">
    <property type="protein sequence ID" value="OON18810.1"/>
    <property type="molecule type" value="Genomic_DNA"/>
</dbReference>
<evidence type="ECO:0000256" key="3">
    <source>
        <dbReference type="ARBA" id="ARBA00022679"/>
    </source>
</evidence>
<reference evidence="11 12" key="1">
    <citation type="submission" date="2015-03" db="EMBL/GenBank/DDBJ databases">
        <title>Draft genome of the nematode, Opisthorchis viverrini.</title>
        <authorList>
            <person name="Mitreva M."/>
        </authorList>
    </citation>
    <scope>NUCLEOTIDE SEQUENCE [LARGE SCALE GENOMIC DNA]</scope>
    <source>
        <strain evidence="11">Khon Kaen</strain>
    </source>
</reference>
<evidence type="ECO:0000256" key="2">
    <source>
        <dbReference type="ARBA" id="ARBA00022527"/>
    </source>
</evidence>
<feature type="domain" description="Protein kinase" evidence="10">
    <location>
        <begin position="1"/>
        <end position="305"/>
    </location>
</feature>
<evidence type="ECO:0000256" key="6">
    <source>
        <dbReference type="ARBA" id="ARBA00022840"/>
    </source>
</evidence>
<keyword evidence="2" id="KW-0723">Serine/threonine-protein kinase</keyword>
<name>A0A1S8WWK0_OPIVI</name>
<dbReference type="Gene3D" id="1.10.510.10">
    <property type="entry name" value="Transferase(Phosphotransferase) domain 1"/>
    <property type="match status" value="1"/>
</dbReference>
<evidence type="ECO:0000256" key="8">
    <source>
        <dbReference type="ARBA" id="ARBA00048679"/>
    </source>
</evidence>
<evidence type="ECO:0000256" key="5">
    <source>
        <dbReference type="ARBA" id="ARBA00022777"/>
    </source>
</evidence>
<dbReference type="InterPro" id="IPR000719">
    <property type="entry name" value="Prot_kinase_dom"/>
</dbReference>
<dbReference type="AlphaFoldDB" id="A0A1S8WWK0"/>
<feature type="non-terminal residue" evidence="11">
    <location>
        <position position="380"/>
    </location>
</feature>
<gene>
    <name evidence="11" type="ORF">X801_05332</name>
</gene>
<dbReference type="PANTHER" id="PTHR48012">
    <property type="entry name" value="STERILE20-LIKE KINASE, ISOFORM B-RELATED"/>
    <property type="match status" value="1"/>
</dbReference>
<evidence type="ECO:0000256" key="4">
    <source>
        <dbReference type="ARBA" id="ARBA00022741"/>
    </source>
</evidence>
<dbReference type="PANTHER" id="PTHR48012:SF10">
    <property type="entry name" value="FI20177P1"/>
    <property type="match status" value="1"/>
</dbReference>
<feature type="non-terminal residue" evidence="11">
    <location>
        <position position="1"/>
    </location>
</feature>
<evidence type="ECO:0000256" key="1">
    <source>
        <dbReference type="ARBA" id="ARBA00008874"/>
    </source>
</evidence>
<dbReference type="SUPFAM" id="SSF56112">
    <property type="entry name" value="Protein kinase-like (PK-like)"/>
    <property type="match status" value="1"/>
</dbReference>
<sequence>TAALDSPVEDTHISADPSVAVSYATDPQRGFWSKTVNLELCDRSSLSSLLSNINFIRKLVSPINLSSNEQSSSEEMQFISLPLSIKLDQCSLTLSYRLSSHGSAFDLLRRCGLSGLPEAAVAVILSRALLGLDRLHSVGVLHRNLCAKHLLLTDFQPNVLLCGLGSICQFPPRGFDVGRNDLPPVFTSWRGWNVQSSANAYSHPLAWYAPEVVVQDFTGYSWPADIYSFGLVMAELYTGQPPYLDLKPTEIMVEKLCGHIPPDLKQTGPTSPPPSEAMLQVYNACTQYNAKNRPTTKSLLQTPWIQWGLGLEPDYDHLENYSEQSPPNTSLTSPPPSKAMPQVYNTCTQYNAKNRSTTKSLLQTPWIQWDLGLKPDCDQL</sequence>
<organism evidence="11 12">
    <name type="scientific">Opisthorchis viverrini</name>
    <name type="common">Southeast Asian liver fluke</name>
    <dbReference type="NCBI Taxonomy" id="6198"/>
    <lineage>
        <taxon>Eukaryota</taxon>
        <taxon>Metazoa</taxon>
        <taxon>Spiralia</taxon>
        <taxon>Lophotrochozoa</taxon>
        <taxon>Platyhelminthes</taxon>
        <taxon>Trematoda</taxon>
        <taxon>Digenea</taxon>
        <taxon>Opisthorchiida</taxon>
        <taxon>Opisthorchiata</taxon>
        <taxon>Opisthorchiidae</taxon>
        <taxon>Opisthorchis</taxon>
    </lineage>
</organism>
<dbReference type="InterPro" id="IPR050629">
    <property type="entry name" value="STE20/SPS1-PAK"/>
</dbReference>
<feature type="region of interest" description="Disordered" evidence="9">
    <location>
        <begin position="318"/>
        <end position="341"/>
    </location>
</feature>
<comment type="catalytic activity">
    <reaction evidence="8">
        <text>L-seryl-[protein] + ATP = O-phospho-L-seryl-[protein] + ADP + H(+)</text>
        <dbReference type="Rhea" id="RHEA:17989"/>
        <dbReference type="Rhea" id="RHEA-COMP:9863"/>
        <dbReference type="Rhea" id="RHEA-COMP:11604"/>
        <dbReference type="ChEBI" id="CHEBI:15378"/>
        <dbReference type="ChEBI" id="CHEBI:29999"/>
        <dbReference type="ChEBI" id="CHEBI:30616"/>
        <dbReference type="ChEBI" id="CHEBI:83421"/>
        <dbReference type="ChEBI" id="CHEBI:456216"/>
        <dbReference type="EC" id="2.7.11.1"/>
    </reaction>
</comment>
<keyword evidence="4" id="KW-0547">Nucleotide-binding</keyword>
<protein>
    <recommendedName>
        <fullName evidence="10">Protein kinase domain-containing protein</fullName>
    </recommendedName>
</protein>
<comment type="catalytic activity">
    <reaction evidence="7">
        <text>L-threonyl-[protein] + ATP = O-phospho-L-threonyl-[protein] + ADP + H(+)</text>
        <dbReference type="Rhea" id="RHEA:46608"/>
        <dbReference type="Rhea" id="RHEA-COMP:11060"/>
        <dbReference type="Rhea" id="RHEA-COMP:11605"/>
        <dbReference type="ChEBI" id="CHEBI:15378"/>
        <dbReference type="ChEBI" id="CHEBI:30013"/>
        <dbReference type="ChEBI" id="CHEBI:30616"/>
        <dbReference type="ChEBI" id="CHEBI:61977"/>
        <dbReference type="ChEBI" id="CHEBI:456216"/>
        <dbReference type="EC" id="2.7.11.1"/>
    </reaction>
</comment>
<accession>A0A1S8WWK0</accession>
<keyword evidence="12" id="KW-1185">Reference proteome</keyword>
<evidence type="ECO:0000313" key="12">
    <source>
        <dbReference type="Proteomes" id="UP000243686"/>
    </source>
</evidence>
<dbReference type="InterPro" id="IPR011009">
    <property type="entry name" value="Kinase-like_dom_sf"/>
</dbReference>
<dbReference type="Pfam" id="PF00069">
    <property type="entry name" value="Pkinase"/>
    <property type="match status" value="1"/>
</dbReference>